<evidence type="ECO:0000313" key="9">
    <source>
        <dbReference type="Proteomes" id="UP001597231"/>
    </source>
</evidence>
<feature type="transmembrane region" description="Helical" evidence="6">
    <location>
        <begin position="14"/>
        <end position="34"/>
    </location>
</feature>
<dbReference type="InterPro" id="IPR027022">
    <property type="entry name" value="ABC_permease_BceB-typ"/>
</dbReference>
<evidence type="ECO:0000256" key="2">
    <source>
        <dbReference type="ARBA" id="ARBA00022475"/>
    </source>
</evidence>
<evidence type="ECO:0000256" key="1">
    <source>
        <dbReference type="ARBA" id="ARBA00004651"/>
    </source>
</evidence>
<feature type="transmembrane region" description="Helical" evidence="6">
    <location>
        <begin position="54"/>
        <end position="79"/>
    </location>
</feature>
<feature type="transmembrane region" description="Helical" evidence="6">
    <location>
        <begin position="488"/>
        <end position="509"/>
    </location>
</feature>
<dbReference type="Proteomes" id="UP001597231">
    <property type="component" value="Unassembled WGS sequence"/>
</dbReference>
<keyword evidence="2 6" id="KW-1003">Cell membrane</keyword>
<dbReference type="RefSeq" id="WP_381481735.1">
    <property type="nucleotide sequence ID" value="NZ_JBHTLT010000118.1"/>
</dbReference>
<feature type="transmembrane region" description="Helical" evidence="6">
    <location>
        <begin position="227"/>
        <end position="252"/>
    </location>
</feature>
<keyword evidence="4 6" id="KW-1133">Transmembrane helix</keyword>
<comment type="subcellular location">
    <subcellularLocation>
        <location evidence="1 6">Cell membrane</location>
        <topology evidence="1 6">Multi-pass membrane protein</topology>
    </subcellularLocation>
</comment>
<evidence type="ECO:0000256" key="4">
    <source>
        <dbReference type="ARBA" id="ARBA00022989"/>
    </source>
</evidence>
<dbReference type="PIRSF" id="PIRSF018968">
    <property type="entry name" value="ABC_permease_BceB"/>
    <property type="match status" value="1"/>
</dbReference>
<dbReference type="EMBL" id="JBHTLT010000118">
    <property type="protein sequence ID" value="MFD1206262.1"/>
    <property type="molecule type" value="Genomic_DNA"/>
</dbReference>
<keyword evidence="5 6" id="KW-0472">Membrane</keyword>
<dbReference type="Pfam" id="PF02687">
    <property type="entry name" value="FtsX"/>
    <property type="match status" value="1"/>
</dbReference>
<proteinExistence type="inferred from homology"/>
<dbReference type="PANTHER" id="PTHR46795">
    <property type="entry name" value="ABC TRANSPORTER PERMEASE-RELATED-RELATED"/>
    <property type="match status" value="1"/>
</dbReference>
<feature type="transmembrane region" description="Helical" evidence="6">
    <location>
        <begin position="583"/>
        <end position="605"/>
    </location>
</feature>
<dbReference type="InterPro" id="IPR003838">
    <property type="entry name" value="ABC3_permease_C"/>
</dbReference>
<keyword evidence="3 6" id="KW-0812">Transmembrane</keyword>
<name>A0ABW3U3U4_9BACL</name>
<feature type="transmembrane region" description="Helical" evidence="6">
    <location>
        <begin position="100"/>
        <end position="128"/>
    </location>
</feature>
<accession>A0ABW3U3U4</accession>
<comment type="caution">
    <text evidence="8">The sequence shown here is derived from an EMBL/GenBank/DDBJ whole genome shotgun (WGS) entry which is preliminary data.</text>
</comment>
<feature type="transmembrane region" description="Helical" evidence="6">
    <location>
        <begin position="202"/>
        <end position="221"/>
    </location>
</feature>
<organism evidence="8 9">
    <name type="scientific">Sporosarcina contaminans</name>
    <dbReference type="NCBI Taxonomy" id="633403"/>
    <lineage>
        <taxon>Bacteria</taxon>
        <taxon>Bacillati</taxon>
        <taxon>Bacillota</taxon>
        <taxon>Bacilli</taxon>
        <taxon>Bacillales</taxon>
        <taxon>Caryophanaceae</taxon>
        <taxon>Sporosarcina</taxon>
    </lineage>
</organism>
<evidence type="ECO:0000256" key="6">
    <source>
        <dbReference type="PIRNR" id="PIRNR018968"/>
    </source>
</evidence>
<feature type="domain" description="ABC3 transporter permease C-terminal" evidence="7">
    <location>
        <begin position="61"/>
        <end position="172"/>
    </location>
</feature>
<reference evidence="9" key="1">
    <citation type="journal article" date="2019" name="Int. J. Syst. Evol. Microbiol.">
        <title>The Global Catalogue of Microorganisms (GCM) 10K type strain sequencing project: providing services to taxonomists for standard genome sequencing and annotation.</title>
        <authorList>
            <consortium name="The Broad Institute Genomics Platform"/>
            <consortium name="The Broad Institute Genome Sequencing Center for Infectious Disease"/>
            <person name="Wu L."/>
            <person name="Ma J."/>
        </authorList>
    </citation>
    <scope>NUCLEOTIDE SEQUENCE [LARGE SCALE GENOMIC DNA]</scope>
    <source>
        <strain evidence="9">CCUG 53915</strain>
    </source>
</reference>
<dbReference type="InterPro" id="IPR052536">
    <property type="entry name" value="ABC-4_Integral_Memb_Prot"/>
</dbReference>
<protein>
    <submittedName>
        <fullName evidence="8">FtsX-like permease family protein</fullName>
    </submittedName>
</protein>
<keyword evidence="9" id="KW-1185">Reference proteome</keyword>
<gene>
    <name evidence="8" type="ORF">ACFQ38_14280</name>
</gene>
<comment type="similarity">
    <text evidence="6">Belongs to the ABC-4 integral membrane protein family.</text>
</comment>
<dbReference type="PANTHER" id="PTHR46795:SF3">
    <property type="entry name" value="ABC TRANSPORTER PERMEASE"/>
    <property type="match status" value="1"/>
</dbReference>
<sequence>MIFKLSISGLKNKLRDYIVLLAGLVMSIAIFYMFQTLALNKAFLEANATIKSIVYVFQTGSVLLAIITFFYIFYANSFLLSLRRKEFGMYMTLGAKKHKVILLMFTETMITGLASLVVGLIVGAGLALGIGHLLMKQLEFTATGYQAIYLPSIMVTFIFFFVLFILSAMTNGVKLSRNTVLQLVKGDTYADAVMIKGKMAGVIDLFSVILLGMGYLSIFYLKELKIPGIFIAALLITAGTYLFFAAAFPFIVKKLKEVKKRSEKGLNAFTFAQLTFRINGLTRMLATVAMLIALGAGAISGGMAFKNNVIKSTDRYAIYDSVIMNPTAKEMKILNNIPFVEKNEYRYKVDNHFFYYVKDDLVKNPPLIPVGGGEENSDKRKRVSENLPVGAVSDYSQEPKQNTEMIPDEWQTALIDMMPIYIDKPIKIIDENMYHQLQGKEGIIFTGKTDDFVAHIKEWKRLDELQLAKYKKMNAEPSLSKYEIYNEFYTVASGMVFMGFFLGIAFLAMMASCLMFKILSGASTDISRYEMLHKIGVRRMLLTKSIYKELLIVFLAPAIVGMVHVFIGMNIFGFIVIDPYYRIWLPIVIFLFVYTAYYLITVHLYKRIVFPKKYNSYKLIKMSQKTPVFIVVKKQTPLEKKGLLLQAACQQRSYFIRIGRIIISKTLII</sequence>
<evidence type="ECO:0000256" key="3">
    <source>
        <dbReference type="ARBA" id="ARBA00022692"/>
    </source>
</evidence>
<evidence type="ECO:0000256" key="5">
    <source>
        <dbReference type="ARBA" id="ARBA00023136"/>
    </source>
</evidence>
<keyword evidence="6" id="KW-0813">Transport</keyword>
<feature type="transmembrane region" description="Helical" evidence="6">
    <location>
        <begin position="284"/>
        <end position="305"/>
    </location>
</feature>
<evidence type="ECO:0000259" key="7">
    <source>
        <dbReference type="Pfam" id="PF02687"/>
    </source>
</evidence>
<feature type="transmembrane region" description="Helical" evidence="6">
    <location>
        <begin position="550"/>
        <end position="577"/>
    </location>
</feature>
<evidence type="ECO:0000313" key="8">
    <source>
        <dbReference type="EMBL" id="MFD1206262.1"/>
    </source>
</evidence>
<feature type="transmembrane region" description="Helical" evidence="6">
    <location>
        <begin position="148"/>
        <end position="169"/>
    </location>
</feature>